<evidence type="ECO:0000313" key="1">
    <source>
        <dbReference type="EMBL" id="MBB3042601.1"/>
    </source>
</evidence>
<dbReference type="Proteomes" id="UP000589626">
    <property type="component" value="Unassembled WGS sequence"/>
</dbReference>
<keyword evidence="1" id="KW-0456">Lyase</keyword>
<evidence type="ECO:0000313" key="2">
    <source>
        <dbReference type="Proteomes" id="UP000589626"/>
    </source>
</evidence>
<reference evidence="1 2" key="1">
    <citation type="submission" date="2020-08" db="EMBL/GenBank/DDBJ databases">
        <title>Sequencing the genomes of 1000 actinobacteria strains.</title>
        <authorList>
            <person name="Klenk H.-P."/>
        </authorList>
    </citation>
    <scope>NUCLEOTIDE SEQUENCE [LARGE SCALE GENOMIC DNA]</scope>
    <source>
        <strain evidence="1 2">DSM 105498</strain>
    </source>
</reference>
<organism evidence="1 2">
    <name type="scientific">Nocardioides soli</name>
    <dbReference type="NCBI Taxonomy" id="1036020"/>
    <lineage>
        <taxon>Bacteria</taxon>
        <taxon>Bacillati</taxon>
        <taxon>Actinomycetota</taxon>
        <taxon>Actinomycetes</taxon>
        <taxon>Propionibacteriales</taxon>
        <taxon>Nocardioidaceae</taxon>
        <taxon>Nocardioides</taxon>
    </lineage>
</organism>
<sequence>MGKSLLSLSLALGDSDLNRGLLTGAVGIQGVETRALTFSSPERHWRMFRRREFDVSEVSFGALLSIQARQPGEFVAVPAFPHRRFRHSFVFVPEGSPIAAPSELNGKRIGLRTWTNSAGVWTRGILQDHYGLDLGSVEWVIQDADTAGMENLPAAYRIHQVAPGTSIVDLACRGEIDALIYPETPAVLGTPGGLRRLFTDARAAEVEYFTNTGIFPVMHTVAVRRDIVDQNAWLPYEVLRAFRASKDLALDAIKDPRKICLAWAQDAYEQQVALMGEDPFGYDAEGSRTAVETLIRYSVEQGILPEPLTLEEIFHPTTMQEPPRYVRR</sequence>
<dbReference type="EC" id="4.1.1.55" evidence="1"/>
<dbReference type="EMBL" id="JACHWR010000002">
    <property type="protein sequence ID" value="MBB3042601.1"/>
    <property type="molecule type" value="Genomic_DNA"/>
</dbReference>
<name>A0A7W4Z274_9ACTN</name>
<protein>
    <submittedName>
        <fullName evidence="1">4,5-dihydroxyphthalate decarboxylase</fullName>
        <ecNumber evidence="1">4.1.1.55</ecNumber>
    </submittedName>
</protein>
<dbReference type="AlphaFoldDB" id="A0A7W4Z274"/>
<comment type="caution">
    <text evidence="1">The sequence shown here is derived from an EMBL/GenBank/DDBJ whole genome shotgun (WGS) entry which is preliminary data.</text>
</comment>
<proteinExistence type="predicted"/>
<accession>A0A7W4Z274</accession>
<keyword evidence="2" id="KW-1185">Reference proteome</keyword>
<dbReference type="RefSeq" id="WP_183592551.1">
    <property type="nucleotide sequence ID" value="NZ_JACHWR010000002.1"/>
</dbReference>
<dbReference type="Gene3D" id="3.40.190.10">
    <property type="entry name" value="Periplasmic binding protein-like II"/>
    <property type="match status" value="1"/>
</dbReference>
<gene>
    <name evidence="1" type="ORF">FHU40_002419</name>
</gene>
<dbReference type="GO" id="GO:0018796">
    <property type="term" value="F:4,5-dihydroxyphthalate decarboxylase activity"/>
    <property type="evidence" value="ECO:0007669"/>
    <property type="project" value="UniProtKB-EC"/>
</dbReference>
<dbReference type="SUPFAM" id="SSF53850">
    <property type="entry name" value="Periplasmic binding protein-like II"/>
    <property type="match status" value="1"/>
</dbReference>